<sequence length="81" mass="8888">MMAPLASAEEWDARAEQALNRWLPPTETQNTLVELAASPHYWGHPLAAETFPNPLQEPAPTRAAPSQWRSGHGPAFDALES</sequence>
<evidence type="ECO:0000313" key="3">
    <source>
        <dbReference type="Proteomes" id="UP000194003"/>
    </source>
</evidence>
<dbReference type="AlphaFoldDB" id="A0A1Y2K974"/>
<proteinExistence type="predicted"/>
<accession>A0A1Y2K974</accession>
<comment type="caution">
    <text evidence="2">The sequence shown here is derived from an EMBL/GenBank/DDBJ whole genome shotgun (WGS) entry which is preliminary data.</text>
</comment>
<evidence type="ECO:0000256" key="1">
    <source>
        <dbReference type="SAM" id="MobiDB-lite"/>
    </source>
</evidence>
<dbReference type="STRING" id="1434232.MAIT1_04493"/>
<organism evidence="2 3">
    <name type="scientific">Magnetofaba australis IT-1</name>
    <dbReference type="NCBI Taxonomy" id="1434232"/>
    <lineage>
        <taxon>Bacteria</taxon>
        <taxon>Pseudomonadati</taxon>
        <taxon>Pseudomonadota</taxon>
        <taxon>Magnetococcia</taxon>
        <taxon>Magnetococcales</taxon>
        <taxon>Magnetococcaceae</taxon>
        <taxon>Magnetofaba</taxon>
    </lineage>
</organism>
<name>A0A1Y2K974_9PROT</name>
<keyword evidence="3" id="KW-1185">Reference proteome</keyword>
<reference evidence="2 3" key="1">
    <citation type="journal article" date="2016" name="BMC Genomics">
        <title>Combined genomic and structural analyses of a cultured magnetotactic bacterium reveals its niche adaptation to a dynamic environment.</title>
        <authorList>
            <person name="Araujo A.C."/>
            <person name="Morillo V."/>
            <person name="Cypriano J."/>
            <person name="Teixeira L.C."/>
            <person name="Leao P."/>
            <person name="Lyra S."/>
            <person name="Almeida L.G."/>
            <person name="Bazylinski D.A."/>
            <person name="Vasconcellos A.T."/>
            <person name="Abreu F."/>
            <person name="Lins U."/>
        </authorList>
    </citation>
    <scope>NUCLEOTIDE SEQUENCE [LARGE SCALE GENOMIC DNA]</scope>
    <source>
        <strain evidence="2 3">IT-1</strain>
    </source>
</reference>
<gene>
    <name evidence="2" type="ORF">MAIT1_04493</name>
</gene>
<evidence type="ECO:0000313" key="2">
    <source>
        <dbReference type="EMBL" id="OSM07287.1"/>
    </source>
</evidence>
<dbReference type="Proteomes" id="UP000194003">
    <property type="component" value="Unassembled WGS sequence"/>
</dbReference>
<dbReference type="EMBL" id="LVJN01000014">
    <property type="protein sequence ID" value="OSM07287.1"/>
    <property type="molecule type" value="Genomic_DNA"/>
</dbReference>
<feature type="region of interest" description="Disordered" evidence="1">
    <location>
        <begin position="47"/>
        <end position="81"/>
    </location>
</feature>
<protein>
    <submittedName>
        <fullName evidence="2">Uncharacterized protein</fullName>
    </submittedName>
</protein>